<evidence type="ECO:0000256" key="10">
    <source>
        <dbReference type="ARBA" id="ARBA00022982"/>
    </source>
</evidence>
<dbReference type="InterPro" id="IPR007266">
    <property type="entry name" value="Ero1"/>
</dbReference>
<dbReference type="Proteomes" id="UP001230188">
    <property type="component" value="Unassembled WGS sequence"/>
</dbReference>
<evidence type="ECO:0000256" key="19">
    <source>
        <dbReference type="SAM" id="Phobius"/>
    </source>
</evidence>
<evidence type="ECO:0000256" key="3">
    <source>
        <dbReference type="ARBA" id="ARBA00008277"/>
    </source>
</evidence>
<keyword evidence="6" id="KW-0285">Flavoprotein</keyword>
<evidence type="ECO:0000256" key="13">
    <source>
        <dbReference type="ARBA" id="ARBA00023157"/>
    </source>
</evidence>
<feature type="active site" evidence="16">
    <location>
        <position position="367"/>
    </location>
</feature>
<dbReference type="GO" id="GO:0034975">
    <property type="term" value="P:protein folding in endoplasmic reticulum"/>
    <property type="evidence" value="ECO:0007669"/>
    <property type="project" value="InterPro"/>
</dbReference>
<proteinExistence type="inferred from homology"/>
<protein>
    <submittedName>
        <fullName evidence="21">Uncharacterized protein</fullName>
    </submittedName>
</protein>
<feature type="active site" description="Nucleophile" evidence="16">
    <location>
        <position position="364"/>
    </location>
</feature>
<dbReference type="PANTHER" id="PTHR12613:SF0">
    <property type="entry name" value="ERO1-LIKE PROTEIN"/>
    <property type="match status" value="1"/>
</dbReference>
<keyword evidence="19" id="KW-0812">Transmembrane</keyword>
<feature type="binding site" evidence="17">
    <location>
        <position position="203"/>
    </location>
    <ligand>
        <name>FAD</name>
        <dbReference type="ChEBI" id="CHEBI:57692"/>
    </ligand>
</feature>
<dbReference type="SUPFAM" id="SSF110019">
    <property type="entry name" value="ERO1-like"/>
    <property type="match status" value="1"/>
</dbReference>
<dbReference type="Pfam" id="PF04137">
    <property type="entry name" value="ERO1"/>
    <property type="match status" value="1"/>
</dbReference>
<feature type="chain" id="PRO_5041899017" evidence="20">
    <location>
        <begin position="16"/>
        <end position="461"/>
    </location>
</feature>
<evidence type="ECO:0000256" key="16">
    <source>
        <dbReference type="PIRSR" id="PIRSR017205-1"/>
    </source>
</evidence>
<feature type="disulfide bond" description="Redox-active" evidence="18">
    <location>
        <begin position="84"/>
        <end position="89"/>
    </location>
</feature>
<evidence type="ECO:0000256" key="18">
    <source>
        <dbReference type="PIRSR" id="PIRSR017205-3"/>
    </source>
</evidence>
<keyword evidence="15" id="KW-0676">Redox-active center</keyword>
<keyword evidence="10" id="KW-0249">Electron transport</keyword>
<keyword evidence="14" id="KW-0325">Glycoprotein</keyword>
<dbReference type="PANTHER" id="PTHR12613">
    <property type="entry name" value="ERO1-RELATED"/>
    <property type="match status" value="1"/>
</dbReference>
<sequence length="461" mass="52575">MMVLVLVALVAGASAEWAVRRLACEIEPTVGTVGDCGCEFEDVDSATHEFFGPILRNLTQRKFFQYFQVDLDKACPFWDIEGMCQREACAVDTTTEAPESWVEEDEARRAWAVERTTSVSWVEEGGEEVWIEQGPDMAYIDLLRNPEKFTGYDGDGIWSAIYRENCFQDTEVPATDMLLNAYRRVVRKEGQCLERRIFYRLISGLQSSISTHIAKSEFDWKFLLRENGWLQGLRTLALGRPFANDPVFVARVGAHKERLHNLYFAYLFLLRAATRAKDDLVSYDYDTGNPEDDAMTRELVRILVEDDGCVARHAFDDSMLFKPPEDARMSPLEKALARESVEDLRAEFLGRFRNISKIMDCVTCERCRLWGKLQILGIGTALKILMMEGDAAGLGALQRNEVVALVNTLAQLAKSVDSVHHYWQRRDLKRGLAQWALLLSPLLLLFLTFQSTLKKRNNKIL</sequence>
<dbReference type="GO" id="GO:0071949">
    <property type="term" value="F:FAD binding"/>
    <property type="evidence" value="ECO:0007669"/>
    <property type="project" value="InterPro"/>
</dbReference>
<evidence type="ECO:0000256" key="7">
    <source>
        <dbReference type="ARBA" id="ARBA00022729"/>
    </source>
</evidence>
<keyword evidence="12 19" id="KW-0472">Membrane</keyword>
<dbReference type="PIRSF" id="PIRSF017205">
    <property type="entry name" value="ERO1"/>
    <property type="match status" value="1"/>
</dbReference>
<evidence type="ECO:0000256" key="17">
    <source>
        <dbReference type="PIRSR" id="PIRSR017205-2"/>
    </source>
</evidence>
<evidence type="ECO:0000256" key="8">
    <source>
        <dbReference type="ARBA" id="ARBA00022824"/>
    </source>
</evidence>
<evidence type="ECO:0000256" key="20">
    <source>
        <dbReference type="SAM" id="SignalP"/>
    </source>
</evidence>
<feature type="disulfide bond" description="Redox-active" evidence="18">
    <location>
        <begin position="364"/>
        <end position="367"/>
    </location>
</feature>
<evidence type="ECO:0000256" key="4">
    <source>
        <dbReference type="ARBA" id="ARBA00011802"/>
    </source>
</evidence>
<keyword evidence="13 18" id="KW-1015">Disulfide bond</keyword>
<dbReference type="AlphaFoldDB" id="A0AAD7XKP4"/>
<feature type="binding site" evidence="17">
    <location>
        <position position="158"/>
    </location>
    <ligand>
        <name>FAD</name>
        <dbReference type="ChEBI" id="CHEBI:57692"/>
    </ligand>
</feature>
<accession>A0AAD7XKP4</accession>
<comment type="cofactor">
    <cofactor evidence="1 17">
        <name>FAD</name>
        <dbReference type="ChEBI" id="CHEBI:57692"/>
    </cofactor>
</comment>
<keyword evidence="11" id="KW-0560">Oxidoreductase</keyword>
<evidence type="ECO:0000256" key="14">
    <source>
        <dbReference type="ARBA" id="ARBA00023180"/>
    </source>
</evidence>
<keyword evidence="5" id="KW-0813">Transport</keyword>
<evidence type="ECO:0000256" key="6">
    <source>
        <dbReference type="ARBA" id="ARBA00022630"/>
    </source>
</evidence>
<dbReference type="EMBL" id="JAQMWT010000551">
    <property type="protein sequence ID" value="KAJ8599670.1"/>
    <property type="molecule type" value="Genomic_DNA"/>
</dbReference>
<evidence type="ECO:0000256" key="1">
    <source>
        <dbReference type="ARBA" id="ARBA00001974"/>
    </source>
</evidence>
<evidence type="ECO:0000313" key="22">
    <source>
        <dbReference type="Proteomes" id="UP001230188"/>
    </source>
</evidence>
<evidence type="ECO:0000256" key="15">
    <source>
        <dbReference type="ARBA" id="ARBA00023284"/>
    </source>
</evidence>
<comment type="subcellular location">
    <subcellularLocation>
        <location evidence="2">Endoplasmic reticulum membrane</location>
        <topology evidence="2">Peripheral membrane protein</topology>
        <orientation evidence="2">Lumenal side</orientation>
    </subcellularLocation>
</comment>
<organism evidence="21 22">
    <name type="scientific">Chrysophaeum taylorii</name>
    <dbReference type="NCBI Taxonomy" id="2483200"/>
    <lineage>
        <taxon>Eukaryota</taxon>
        <taxon>Sar</taxon>
        <taxon>Stramenopiles</taxon>
        <taxon>Ochrophyta</taxon>
        <taxon>Pelagophyceae</taxon>
        <taxon>Pelagomonadales</taxon>
        <taxon>Pelagomonadaceae</taxon>
        <taxon>Chrysophaeum</taxon>
    </lineage>
</organism>
<feature type="transmembrane region" description="Helical" evidence="19">
    <location>
        <begin position="432"/>
        <end position="449"/>
    </location>
</feature>
<comment type="similarity">
    <text evidence="3">Belongs to the EROs family.</text>
</comment>
<feature type="binding site" evidence="17">
    <location>
        <position position="150"/>
    </location>
    <ligand>
        <name>FAD</name>
        <dbReference type="ChEBI" id="CHEBI:57692"/>
    </ligand>
</feature>
<comment type="caution">
    <text evidence="21">The sequence shown here is derived from an EMBL/GenBank/DDBJ whole genome shotgun (WGS) entry which is preliminary data.</text>
</comment>
<dbReference type="GO" id="GO:0015035">
    <property type="term" value="F:protein-disulfide reductase activity"/>
    <property type="evidence" value="ECO:0007669"/>
    <property type="project" value="InterPro"/>
</dbReference>
<gene>
    <name evidence="21" type="ORF">CTAYLR_005423</name>
</gene>
<dbReference type="GO" id="GO:0016972">
    <property type="term" value="F:thiol oxidase activity"/>
    <property type="evidence" value="ECO:0007669"/>
    <property type="project" value="InterPro"/>
</dbReference>
<reference evidence="21" key="1">
    <citation type="submission" date="2023-01" db="EMBL/GenBank/DDBJ databases">
        <title>Metagenome sequencing of chrysophaentin producing Chrysophaeum taylorii.</title>
        <authorList>
            <person name="Davison J."/>
            <person name="Bewley C."/>
        </authorList>
    </citation>
    <scope>NUCLEOTIDE SEQUENCE</scope>
    <source>
        <strain evidence="21">NIES-1699</strain>
    </source>
</reference>
<name>A0AAD7XKP4_9STRA</name>
<evidence type="ECO:0000313" key="21">
    <source>
        <dbReference type="EMBL" id="KAJ8599670.1"/>
    </source>
</evidence>
<feature type="signal peptide" evidence="20">
    <location>
        <begin position="1"/>
        <end position="15"/>
    </location>
</feature>
<feature type="binding site" evidence="17">
    <location>
        <position position="251"/>
    </location>
    <ligand>
        <name>FAD</name>
        <dbReference type="ChEBI" id="CHEBI:57692"/>
    </ligand>
</feature>
<keyword evidence="22" id="KW-1185">Reference proteome</keyword>
<evidence type="ECO:0000256" key="2">
    <source>
        <dbReference type="ARBA" id="ARBA00004367"/>
    </source>
</evidence>
<comment type="subunit">
    <text evidence="4">May function both as a monomer and a homodimer.</text>
</comment>
<evidence type="ECO:0000256" key="11">
    <source>
        <dbReference type="ARBA" id="ARBA00023002"/>
    </source>
</evidence>
<keyword evidence="7 20" id="KW-0732">Signal</keyword>
<dbReference type="GO" id="GO:0005789">
    <property type="term" value="C:endoplasmic reticulum membrane"/>
    <property type="evidence" value="ECO:0007669"/>
    <property type="project" value="UniProtKB-SubCell"/>
</dbReference>
<keyword evidence="9 17" id="KW-0274">FAD</keyword>
<evidence type="ECO:0000256" key="5">
    <source>
        <dbReference type="ARBA" id="ARBA00022448"/>
    </source>
</evidence>
<evidence type="ECO:0000256" key="9">
    <source>
        <dbReference type="ARBA" id="ARBA00022827"/>
    </source>
</evidence>
<keyword evidence="19" id="KW-1133">Transmembrane helix</keyword>
<evidence type="ECO:0000256" key="12">
    <source>
        <dbReference type="ARBA" id="ARBA00023136"/>
    </source>
</evidence>
<dbReference type="InterPro" id="IPR037192">
    <property type="entry name" value="ERO1-like_sf"/>
</dbReference>
<keyword evidence="8" id="KW-0256">Endoplasmic reticulum</keyword>